<feature type="domain" description="Condensin-2 complex subunit H2 C-terminal" evidence="3">
    <location>
        <begin position="813"/>
        <end position="918"/>
    </location>
</feature>
<feature type="compositionally biased region" description="Basic and acidic residues" evidence="2">
    <location>
        <begin position="166"/>
        <end position="182"/>
    </location>
</feature>
<name>A0A0Q9WSD5_DROVI</name>
<organism evidence="4 5">
    <name type="scientific">Drosophila virilis</name>
    <name type="common">Fruit fly</name>
    <dbReference type="NCBI Taxonomy" id="7244"/>
    <lineage>
        <taxon>Eukaryota</taxon>
        <taxon>Metazoa</taxon>
        <taxon>Ecdysozoa</taxon>
        <taxon>Arthropoda</taxon>
        <taxon>Hexapoda</taxon>
        <taxon>Insecta</taxon>
        <taxon>Pterygota</taxon>
        <taxon>Neoptera</taxon>
        <taxon>Endopterygota</taxon>
        <taxon>Diptera</taxon>
        <taxon>Brachycera</taxon>
        <taxon>Muscomorpha</taxon>
        <taxon>Ephydroidea</taxon>
        <taxon>Drosophilidae</taxon>
        <taxon>Drosophila</taxon>
    </lineage>
</organism>
<dbReference type="InterPro" id="IPR031739">
    <property type="entry name" value="Ncaph2"/>
</dbReference>
<reference evidence="4 5" key="1">
    <citation type="journal article" date="2007" name="Nature">
        <title>Evolution of genes and genomes on the Drosophila phylogeny.</title>
        <authorList>
            <consortium name="Drosophila 12 Genomes Consortium"/>
            <person name="Clark A.G."/>
            <person name="Eisen M.B."/>
            <person name="Smith D.R."/>
            <person name="Bergman C.M."/>
            <person name="Oliver B."/>
            <person name="Markow T.A."/>
            <person name="Kaufman T.C."/>
            <person name="Kellis M."/>
            <person name="Gelbart W."/>
            <person name="Iyer V.N."/>
            <person name="Pollard D.A."/>
            <person name="Sackton T.B."/>
            <person name="Larracuente A.M."/>
            <person name="Singh N.D."/>
            <person name="Abad J.P."/>
            <person name="Abt D.N."/>
            <person name="Adryan B."/>
            <person name="Aguade M."/>
            <person name="Akashi H."/>
            <person name="Anderson W.W."/>
            <person name="Aquadro C.F."/>
            <person name="Ardell D.H."/>
            <person name="Arguello R."/>
            <person name="Artieri C.G."/>
            <person name="Barbash D.A."/>
            <person name="Barker D."/>
            <person name="Barsanti P."/>
            <person name="Batterham P."/>
            <person name="Batzoglou S."/>
            <person name="Begun D."/>
            <person name="Bhutkar A."/>
            <person name="Blanco E."/>
            <person name="Bosak S.A."/>
            <person name="Bradley R.K."/>
            <person name="Brand A.D."/>
            <person name="Brent M.R."/>
            <person name="Brooks A.N."/>
            <person name="Brown R.H."/>
            <person name="Butlin R.K."/>
            <person name="Caggese C."/>
            <person name="Calvi B.R."/>
            <person name="Bernardo de Carvalho A."/>
            <person name="Caspi A."/>
            <person name="Castrezana S."/>
            <person name="Celniker S.E."/>
            <person name="Chang J.L."/>
            <person name="Chapple C."/>
            <person name="Chatterji S."/>
            <person name="Chinwalla A."/>
            <person name="Civetta A."/>
            <person name="Clifton S.W."/>
            <person name="Comeron J.M."/>
            <person name="Costello J.C."/>
            <person name="Coyne J.A."/>
            <person name="Daub J."/>
            <person name="David R.G."/>
            <person name="Delcher A.L."/>
            <person name="Delehaunty K."/>
            <person name="Do C.B."/>
            <person name="Ebling H."/>
            <person name="Edwards K."/>
            <person name="Eickbush T."/>
            <person name="Evans J.D."/>
            <person name="Filipski A."/>
            <person name="Findeiss S."/>
            <person name="Freyhult E."/>
            <person name="Fulton L."/>
            <person name="Fulton R."/>
            <person name="Garcia A.C."/>
            <person name="Gardiner A."/>
            <person name="Garfield D.A."/>
            <person name="Garvin B.E."/>
            <person name="Gibson G."/>
            <person name="Gilbert D."/>
            <person name="Gnerre S."/>
            <person name="Godfrey J."/>
            <person name="Good R."/>
            <person name="Gotea V."/>
            <person name="Gravely B."/>
            <person name="Greenberg A.J."/>
            <person name="Griffiths-Jones S."/>
            <person name="Gross S."/>
            <person name="Guigo R."/>
            <person name="Gustafson E.A."/>
            <person name="Haerty W."/>
            <person name="Hahn M.W."/>
            <person name="Halligan D.L."/>
            <person name="Halpern A.L."/>
            <person name="Halter G.M."/>
            <person name="Han M.V."/>
            <person name="Heger A."/>
            <person name="Hillier L."/>
            <person name="Hinrichs A.S."/>
            <person name="Holmes I."/>
            <person name="Hoskins R.A."/>
            <person name="Hubisz M.J."/>
            <person name="Hultmark D."/>
            <person name="Huntley M.A."/>
            <person name="Jaffe D.B."/>
            <person name="Jagadeeshan S."/>
            <person name="Jeck W.R."/>
            <person name="Johnson J."/>
            <person name="Jones C.D."/>
            <person name="Jordan W.C."/>
            <person name="Karpen G.H."/>
            <person name="Kataoka E."/>
            <person name="Keightley P.D."/>
            <person name="Kheradpour P."/>
            <person name="Kirkness E.F."/>
            <person name="Koerich L.B."/>
            <person name="Kristiansen K."/>
            <person name="Kudrna D."/>
            <person name="Kulathinal R.J."/>
            <person name="Kumar S."/>
            <person name="Kwok R."/>
            <person name="Lander E."/>
            <person name="Langley C.H."/>
            <person name="Lapoint R."/>
            <person name="Lazzaro B.P."/>
            <person name="Lee S.J."/>
            <person name="Levesque L."/>
            <person name="Li R."/>
            <person name="Lin C.F."/>
            <person name="Lin M.F."/>
            <person name="Lindblad-Toh K."/>
            <person name="Llopart A."/>
            <person name="Long M."/>
            <person name="Low L."/>
            <person name="Lozovsky E."/>
            <person name="Lu J."/>
            <person name="Luo M."/>
            <person name="Machado C.A."/>
            <person name="Makalowski W."/>
            <person name="Marzo M."/>
            <person name="Matsuda M."/>
            <person name="Matzkin L."/>
            <person name="McAllister B."/>
            <person name="McBride C.S."/>
            <person name="McKernan B."/>
            <person name="McKernan K."/>
            <person name="Mendez-Lago M."/>
            <person name="Minx P."/>
            <person name="Mollenhauer M.U."/>
            <person name="Montooth K."/>
            <person name="Mount S.M."/>
            <person name="Mu X."/>
            <person name="Myers E."/>
            <person name="Negre B."/>
            <person name="Newfeld S."/>
            <person name="Nielsen R."/>
            <person name="Noor M.A."/>
            <person name="O'Grady P."/>
            <person name="Pachter L."/>
            <person name="Papaceit M."/>
            <person name="Parisi M.J."/>
            <person name="Parisi M."/>
            <person name="Parts L."/>
            <person name="Pedersen J.S."/>
            <person name="Pesole G."/>
            <person name="Phillippy A.M."/>
            <person name="Ponting C.P."/>
            <person name="Pop M."/>
            <person name="Porcelli D."/>
            <person name="Powell J.R."/>
            <person name="Prohaska S."/>
            <person name="Pruitt K."/>
            <person name="Puig M."/>
            <person name="Quesneville H."/>
            <person name="Ram K.R."/>
            <person name="Rand D."/>
            <person name="Rasmussen M.D."/>
            <person name="Reed L.K."/>
            <person name="Reenan R."/>
            <person name="Reily A."/>
            <person name="Remington K.A."/>
            <person name="Rieger T.T."/>
            <person name="Ritchie M.G."/>
            <person name="Robin C."/>
            <person name="Rogers Y.H."/>
            <person name="Rohde C."/>
            <person name="Rozas J."/>
            <person name="Rubenfield M.J."/>
            <person name="Ruiz A."/>
            <person name="Russo S."/>
            <person name="Salzberg S.L."/>
            <person name="Sanchez-Gracia A."/>
            <person name="Saranga D.J."/>
            <person name="Sato H."/>
            <person name="Schaeffer S.W."/>
            <person name="Schatz M.C."/>
            <person name="Schlenke T."/>
            <person name="Schwartz R."/>
            <person name="Segarra C."/>
            <person name="Singh R.S."/>
            <person name="Sirot L."/>
            <person name="Sirota M."/>
            <person name="Sisneros N.B."/>
            <person name="Smith C.D."/>
            <person name="Smith T.F."/>
            <person name="Spieth J."/>
            <person name="Stage D.E."/>
            <person name="Stark A."/>
            <person name="Stephan W."/>
            <person name="Strausberg R.L."/>
            <person name="Strempel S."/>
            <person name="Sturgill D."/>
            <person name="Sutton G."/>
            <person name="Sutton G.G."/>
            <person name="Tao W."/>
            <person name="Teichmann S."/>
            <person name="Tobari Y.N."/>
            <person name="Tomimura Y."/>
            <person name="Tsolas J.M."/>
            <person name="Valente V.L."/>
            <person name="Venter E."/>
            <person name="Venter J.C."/>
            <person name="Vicario S."/>
            <person name="Vieira F.G."/>
            <person name="Vilella A.J."/>
            <person name="Villasante A."/>
            <person name="Walenz B."/>
            <person name="Wang J."/>
            <person name="Wasserman M."/>
            <person name="Watts T."/>
            <person name="Wilson D."/>
            <person name="Wilson R.K."/>
            <person name="Wing R.A."/>
            <person name="Wolfner M.F."/>
            <person name="Wong A."/>
            <person name="Wong G.K."/>
            <person name="Wu C.I."/>
            <person name="Wu G."/>
            <person name="Yamamoto D."/>
            <person name="Yang H.P."/>
            <person name="Yang S.P."/>
            <person name="Yorke J.A."/>
            <person name="Yoshida K."/>
            <person name="Zdobnov E."/>
            <person name="Zhang P."/>
            <person name="Zhang Y."/>
            <person name="Zimin A.V."/>
            <person name="Baldwin J."/>
            <person name="Abdouelleil A."/>
            <person name="Abdulkadir J."/>
            <person name="Abebe A."/>
            <person name="Abera B."/>
            <person name="Abreu J."/>
            <person name="Acer S.C."/>
            <person name="Aftuck L."/>
            <person name="Alexander A."/>
            <person name="An P."/>
            <person name="Anderson E."/>
            <person name="Anderson S."/>
            <person name="Arachi H."/>
            <person name="Azer M."/>
            <person name="Bachantsang P."/>
            <person name="Barry A."/>
            <person name="Bayul T."/>
            <person name="Berlin A."/>
            <person name="Bessette D."/>
            <person name="Bloom T."/>
            <person name="Blye J."/>
            <person name="Boguslavskiy L."/>
            <person name="Bonnet C."/>
            <person name="Boukhgalter B."/>
            <person name="Bourzgui I."/>
            <person name="Brown A."/>
            <person name="Cahill P."/>
            <person name="Channer S."/>
            <person name="Cheshatsang Y."/>
            <person name="Chuda L."/>
            <person name="Citroen M."/>
            <person name="Collymore A."/>
            <person name="Cooke P."/>
            <person name="Costello M."/>
            <person name="D'Aco K."/>
            <person name="Daza R."/>
            <person name="De Haan G."/>
            <person name="DeGray S."/>
            <person name="DeMaso C."/>
            <person name="Dhargay N."/>
            <person name="Dooley K."/>
            <person name="Dooley E."/>
            <person name="Doricent M."/>
            <person name="Dorje P."/>
            <person name="Dorjee K."/>
            <person name="Dupes A."/>
            <person name="Elong R."/>
            <person name="Falk J."/>
            <person name="Farina A."/>
            <person name="Faro S."/>
            <person name="Ferguson D."/>
            <person name="Fisher S."/>
            <person name="Foley C.D."/>
            <person name="Franke A."/>
            <person name="Friedrich D."/>
            <person name="Gadbois L."/>
            <person name="Gearin G."/>
            <person name="Gearin C.R."/>
            <person name="Giannoukos G."/>
            <person name="Goode T."/>
            <person name="Graham J."/>
            <person name="Grandbois E."/>
            <person name="Grewal S."/>
            <person name="Gyaltsen K."/>
            <person name="Hafez N."/>
            <person name="Hagos B."/>
            <person name="Hall J."/>
            <person name="Henson C."/>
            <person name="Hollinger A."/>
            <person name="Honan T."/>
            <person name="Huard M.D."/>
            <person name="Hughes L."/>
            <person name="Hurhula B."/>
            <person name="Husby M.E."/>
            <person name="Kamat A."/>
            <person name="Kanga B."/>
            <person name="Kashin S."/>
            <person name="Khazanovich D."/>
            <person name="Kisner P."/>
            <person name="Lance K."/>
            <person name="Lara M."/>
            <person name="Lee W."/>
            <person name="Lennon N."/>
            <person name="Letendre F."/>
            <person name="LeVine R."/>
            <person name="Lipovsky A."/>
            <person name="Liu X."/>
            <person name="Liu J."/>
            <person name="Liu S."/>
            <person name="Lokyitsang T."/>
            <person name="Lokyitsang Y."/>
            <person name="Lubonja R."/>
            <person name="Lui A."/>
            <person name="MacDonald P."/>
            <person name="Magnisalis V."/>
            <person name="Maru K."/>
            <person name="Matthews C."/>
            <person name="McCusker W."/>
            <person name="McDonough S."/>
            <person name="Mehta T."/>
            <person name="Meldrim J."/>
            <person name="Meneus L."/>
            <person name="Mihai O."/>
            <person name="Mihalev A."/>
            <person name="Mihova T."/>
            <person name="Mittelman R."/>
            <person name="Mlenga V."/>
            <person name="Montmayeur A."/>
            <person name="Mulrain L."/>
            <person name="Navidi A."/>
            <person name="Naylor J."/>
            <person name="Negash T."/>
            <person name="Nguyen T."/>
            <person name="Nguyen N."/>
            <person name="Nicol R."/>
            <person name="Norbu C."/>
            <person name="Norbu N."/>
            <person name="Novod N."/>
            <person name="O'Neill B."/>
            <person name="Osman S."/>
            <person name="Markiewicz E."/>
            <person name="Oyono O.L."/>
            <person name="Patti C."/>
            <person name="Phunkhang P."/>
            <person name="Pierre F."/>
            <person name="Priest M."/>
            <person name="Raghuraman S."/>
            <person name="Rege F."/>
            <person name="Reyes R."/>
            <person name="Rise C."/>
            <person name="Rogov P."/>
            <person name="Ross K."/>
            <person name="Ryan E."/>
            <person name="Settipalli S."/>
            <person name="Shea T."/>
            <person name="Sherpa N."/>
            <person name="Shi L."/>
            <person name="Shih D."/>
            <person name="Sparrow T."/>
            <person name="Spaulding J."/>
            <person name="Stalker J."/>
            <person name="Stange-Thomann N."/>
            <person name="Stavropoulos S."/>
            <person name="Stone C."/>
            <person name="Strader C."/>
            <person name="Tesfaye S."/>
            <person name="Thomson T."/>
            <person name="Thoulutsang Y."/>
            <person name="Thoulutsang D."/>
            <person name="Topham K."/>
            <person name="Topping I."/>
            <person name="Tsamla T."/>
            <person name="Vassiliev H."/>
            <person name="Vo A."/>
            <person name="Wangchuk T."/>
            <person name="Wangdi T."/>
            <person name="Weiand M."/>
            <person name="Wilkinson J."/>
            <person name="Wilson A."/>
            <person name="Yadav S."/>
            <person name="Young G."/>
            <person name="Yu Q."/>
            <person name="Zembek L."/>
            <person name="Zhong D."/>
            <person name="Zimmer A."/>
            <person name="Zwirko Z."/>
            <person name="Jaffe D.B."/>
            <person name="Alvarez P."/>
            <person name="Brockman W."/>
            <person name="Butler J."/>
            <person name="Chin C."/>
            <person name="Gnerre S."/>
            <person name="Grabherr M."/>
            <person name="Kleber M."/>
            <person name="Mauceli E."/>
            <person name="MacCallum I."/>
        </authorList>
    </citation>
    <scope>NUCLEOTIDE SEQUENCE [LARGE SCALE GENOMIC DNA]</scope>
    <source>
        <strain evidence="5">Tucson 15010-1051.87</strain>
    </source>
</reference>
<keyword evidence="1" id="KW-0175">Coiled coil</keyword>
<dbReference type="PANTHER" id="PTHR14324:SF3">
    <property type="entry name" value="CONDENSIN-2 COMPLEX SUBUNIT H2"/>
    <property type="match status" value="1"/>
</dbReference>
<keyword evidence="5" id="KW-1185">Reference proteome</keyword>
<sequence length="978" mass="110894">MYDDRIESAQLVSCFFALAMDSSHCRRPSGDGHTLYEWASSSSNRSSSSDVIKNLLEVANSRPGTNVAKAIAAYQDFPGLSTLLLLLEEVSKNTDFSTDMRLSLSYYMDEFLRQVSGASVPRRSVIAAAGSVLQYCSKIYGDRVELMYQVVEHQIEALLIADPKKDENSNRKRDASKPEEPRKRRIKKLTQKEFDPFSYKMEPKKFKIMSDEKRFSRVGFETNINRNRTIEHMYQDHTPSHLWKHASIVDPANPYEQDEKKNYKVFTYHPEPRYNTLLPDIQFDRLNLIKEYVHSNQVDVSDTLNKNMTNKEYLDEYIALENQMLASRYGEKTGLKRTLTVQEDEQAKRLRLELQKRLLEFTDESSKRRRLTEEMDDNRDGNLETDESGAKRSQTSMDSVLRESLKTLTLTDTSQVQLNENKIEALSLSSTLHMNDASCLDSTRLDLQQLESIKEETKQESQQKSQLELCTGKGDDSNEQSLQIDSGIGMDDVCDTLPTGQSFDDEGVVLTDLIDDQRLQSLSPKVMVRDILPGVPDKANLSVRVDAEMLALSGINETLEEIVDVPREVHYSIERNLLQLPEKRLRKGSLFKLPKEFDLFKKARTPAKRQAEPKAPGAPRALPTVSPVASPTHSVSSLDKFPALPLDQMEFDSELNFRGFRRPTYDSGIDQEEIRLANSPADDGIIVDVGSEEPSDSNALENSALSNVIQEARDSEQTEKDLTLPEISLGATESNETQQNGLQHTQADEIRAQDITEEDIRIPDTTAENTTLLESGLNAMPMDLATNDIELDSDWDAEESDSSVQENCNSIDAETDAKIIDWHRRLAPTLEAAHARQNFSIQHLNDEIIAKCQENDGEATLADVIEDKDPTKLCCYMLSSLLLTNQRNVELQIDKHDKSKPIEMNQFKMKLISTERKQVNPEDDIGNMDISNQRNNQAASHETPQSANAAHRKPIILRRGLPFSQAYIKIKRLCWPRN</sequence>
<evidence type="ECO:0000313" key="5">
    <source>
        <dbReference type="Proteomes" id="UP000008792"/>
    </source>
</evidence>
<evidence type="ECO:0000259" key="3">
    <source>
        <dbReference type="Pfam" id="PF16858"/>
    </source>
</evidence>
<gene>
    <name evidence="4" type="primary">Dvir\GJ24014</name>
    <name evidence="4" type="ORF">Dvir_GJ24014</name>
</gene>
<feature type="region of interest" description="Disordered" evidence="2">
    <location>
        <begin position="918"/>
        <end position="953"/>
    </location>
</feature>
<proteinExistence type="predicted"/>
<dbReference type="Pfam" id="PF16858">
    <property type="entry name" value="CNDH2_C"/>
    <property type="match status" value="1"/>
</dbReference>
<evidence type="ECO:0000256" key="1">
    <source>
        <dbReference type="SAM" id="Coils"/>
    </source>
</evidence>
<dbReference type="AlphaFoldDB" id="A0A0Q9WSD5"/>
<accession>A0A0Q9WSD5</accession>
<dbReference type="OrthoDB" id="10038475at2759"/>
<feature type="coiled-coil region" evidence="1">
    <location>
        <begin position="440"/>
        <end position="467"/>
    </location>
</feature>
<dbReference type="GO" id="GO:0051306">
    <property type="term" value="P:mitotic sister chromatid separation"/>
    <property type="evidence" value="ECO:0007669"/>
    <property type="project" value="TreeGrafter"/>
</dbReference>
<dbReference type="EMBL" id="CH940650">
    <property type="protein sequence ID" value="KRF83141.1"/>
    <property type="molecule type" value="Genomic_DNA"/>
</dbReference>
<evidence type="ECO:0000313" key="4">
    <source>
        <dbReference type="EMBL" id="KRF83141.1"/>
    </source>
</evidence>
<dbReference type="GO" id="GO:0000796">
    <property type="term" value="C:condensin complex"/>
    <property type="evidence" value="ECO:0007669"/>
    <property type="project" value="TreeGrafter"/>
</dbReference>
<dbReference type="PANTHER" id="PTHR14324">
    <property type="entry name" value="CONDENSIN-2 COMPLEX SUBUNIT H2"/>
    <property type="match status" value="1"/>
</dbReference>
<dbReference type="GO" id="GO:0005634">
    <property type="term" value="C:nucleus"/>
    <property type="evidence" value="ECO:0007669"/>
    <property type="project" value="TreeGrafter"/>
</dbReference>
<dbReference type="GO" id="GO:0010032">
    <property type="term" value="P:meiotic chromosome condensation"/>
    <property type="evidence" value="ECO:0007669"/>
    <property type="project" value="TreeGrafter"/>
</dbReference>
<dbReference type="GO" id="GO:0003682">
    <property type="term" value="F:chromatin binding"/>
    <property type="evidence" value="ECO:0007669"/>
    <property type="project" value="TreeGrafter"/>
</dbReference>
<feature type="region of interest" description="Disordered" evidence="2">
    <location>
        <begin position="366"/>
        <end position="400"/>
    </location>
</feature>
<protein>
    <submittedName>
        <fullName evidence="4">Uncharacterized protein, isoform C</fullName>
    </submittedName>
</protein>
<feature type="region of interest" description="Disordered" evidence="2">
    <location>
        <begin position="605"/>
        <end position="634"/>
    </location>
</feature>
<feature type="compositionally biased region" description="Polar residues" evidence="2">
    <location>
        <begin position="929"/>
        <end position="948"/>
    </location>
</feature>
<feature type="region of interest" description="Disordered" evidence="2">
    <location>
        <begin position="166"/>
        <end position="186"/>
    </location>
</feature>
<dbReference type="Proteomes" id="UP000008792">
    <property type="component" value="Unassembled WGS sequence"/>
</dbReference>
<dbReference type="InterPro" id="IPR031737">
    <property type="entry name" value="CNDH2_C"/>
</dbReference>
<evidence type="ECO:0000256" key="2">
    <source>
        <dbReference type="SAM" id="MobiDB-lite"/>
    </source>
</evidence>